<dbReference type="EMBL" id="JAQGDS010000008">
    <property type="protein sequence ID" value="KAJ6258545.1"/>
    <property type="molecule type" value="Genomic_DNA"/>
</dbReference>
<comment type="caution">
    <text evidence="2">The sequence shown here is derived from an EMBL/GenBank/DDBJ whole genome shotgun (WGS) entry which is preliminary data.</text>
</comment>
<name>A0AAD6ITT1_DREDA</name>
<accession>A0AAD6ITT1</accession>
<dbReference type="AlphaFoldDB" id="A0AAD6ITT1"/>
<dbReference type="Gene3D" id="1.20.58.340">
    <property type="entry name" value="Magnesium transport protein CorA, transmembrane region"/>
    <property type="match status" value="1"/>
</dbReference>
<organism evidence="2 3">
    <name type="scientific">Drechslerella dactyloides</name>
    <name type="common">Nematode-trapping fungus</name>
    <name type="synonym">Arthrobotrys dactyloides</name>
    <dbReference type="NCBI Taxonomy" id="74499"/>
    <lineage>
        <taxon>Eukaryota</taxon>
        <taxon>Fungi</taxon>
        <taxon>Dikarya</taxon>
        <taxon>Ascomycota</taxon>
        <taxon>Pezizomycotina</taxon>
        <taxon>Orbiliomycetes</taxon>
        <taxon>Orbiliales</taxon>
        <taxon>Orbiliaceae</taxon>
        <taxon>Drechslerella</taxon>
    </lineage>
</organism>
<evidence type="ECO:0000313" key="2">
    <source>
        <dbReference type="EMBL" id="KAJ6258545.1"/>
    </source>
</evidence>
<keyword evidence="1" id="KW-1133">Transmembrane helix</keyword>
<gene>
    <name evidence="2" type="ORF">Dda_6589</name>
</gene>
<sequence length="342" mass="38794">MSRSPTPLETRMGVDQRRFATHSHQLFSPDVDNVECLRIFTENGACNRRCVFEKEALQDLIDIVGSEKSIWVLLQPSDNVYQGLKDFLENRTASGMDLQGVSCHLHLDILEAVSSSWGDYIEYSWTEVDKLDDKACLSEMSFEKKNDYIVTFNDCQRLQRLRRRLLRALSALESNSALADGIATRFPDVCNIRIANYKAELDRHRKNLLLIIEHLKGTSKLLFNILSTRNDKVVLDGTQAMQESLGVMGRIAEQGRADSTTLKLLSMIATIYLPASLVATIFSSNLIELKTDDRGSSSFQPVSQFWIYIVLAVALTVVTFICMALVLRRKILEDIRKYWSAV</sequence>
<reference evidence="2" key="1">
    <citation type="submission" date="2023-01" db="EMBL/GenBank/DDBJ databases">
        <title>The chitinases involved in constricting ring structure development in the nematode-trapping fungus Drechslerella dactyloides.</title>
        <authorList>
            <person name="Wang R."/>
            <person name="Zhang L."/>
            <person name="Tang P."/>
            <person name="Li S."/>
            <person name="Liang L."/>
        </authorList>
    </citation>
    <scope>NUCLEOTIDE SEQUENCE</scope>
    <source>
        <strain evidence="2">YMF1.00031</strain>
    </source>
</reference>
<keyword evidence="3" id="KW-1185">Reference proteome</keyword>
<feature type="transmembrane region" description="Helical" evidence="1">
    <location>
        <begin position="305"/>
        <end position="327"/>
    </location>
</feature>
<feature type="transmembrane region" description="Helical" evidence="1">
    <location>
        <begin position="264"/>
        <end position="285"/>
    </location>
</feature>
<keyword evidence="1" id="KW-0472">Membrane</keyword>
<protein>
    <recommendedName>
        <fullName evidence="4">Mg2+ transporter protein</fullName>
    </recommendedName>
</protein>
<proteinExistence type="predicted"/>
<keyword evidence="1" id="KW-0812">Transmembrane</keyword>
<evidence type="ECO:0000256" key="1">
    <source>
        <dbReference type="SAM" id="Phobius"/>
    </source>
</evidence>
<evidence type="ECO:0008006" key="4">
    <source>
        <dbReference type="Google" id="ProtNLM"/>
    </source>
</evidence>
<evidence type="ECO:0000313" key="3">
    <source>
        <dbReference type="Proteomes" id="UP001221413"/>
    </source>
</evidence>
<dbReference type="Proteomes" id="UP001221413">
    <property type="component" value="Unassembled WGS sequence"/>
</dbReference>